<feature type="region of interest" description="Disordered" evidence="1">
    <location>
        <begin position="65"/>
        <end position="97"/>
    </location>
</feature>
<feature type="compositionally biased region" description="Low complexity" evidence="1">
    <location>
        <begin position="232"/>
        <end position="245"/>
    </location>
</feature>
<evidence type="ECO:0000256" key="1">
    <source>
        <dbReference type="SAM" id="MobiDB-lite"/>
    </source>
</evidence>
<feature type="compositionally biased region" description="Polar residues" evidence="1">
    <location>
        <begin position="165"/>
        <end position="176"/>
    </location>
</feature>
<dbReference type="EMBL" id="LR730328">
    <property type="protein sequence ID" value="VWP02574.1"/>
    <property type="molecule type" value="Genomic_DNA"/>
</dbReference>
<name>A0A5K1K7Z7_9APHY</name>
<accession>A0A5K1K7Z7</accession>
<proteinExistence type="predicted"/>
<dbReference type="AlphaFoldDB" id="A0A5K1K7Z7"/>
<keyword evidence="2" id="KW-1133">Transmembrane helix</keyword>
<keyword evidence="2" id="KW-0472">Membrane</keyword>
<protein>
    <submittedName>
        <fullName evidence="3">Type III effector protein AvrBs2</fullName>
    </submittedName>
</protein>
<feature type="region of interest" description="Disordered" evidence="1">
    <location>
        <begin position="109"/>
        <end position="198"/>
    </location>
</feature>
<keyword evidence="2" id="KW-0812">Transmembrane</keyword>
<reference evidence="3" key="1">
    <citation type="submission" date="2019-10" db="EMBL/GenBank/DDBJ databases">
        <authorList>
            <person name="Nor Muhammad N."/>
        </authorList>
    </citation>
    <scope>NUCLEOTIDE SEQUENCE</scope>
</reference>
<gene>
    <name evidence="3" type="primary">G7TIV7</name>
</gene>
<feature type="compositionally biased region" description="Polar residues" evidence="1">
    <location>
        <begin position="114"/>
        <end position="129"/>
    </location>
</feature>
<feature type="transmembrane region" description="Helical" evidence="2">
    <location>
        <begin position="28"/>
        <end position="52"/>
    </location>
</feature>
<sequence>MVMDKRAPPFRQQLGVIMNDDGGLSTKATIGVGVGALAAGVLIGTVSAYLFFVRRREQWDSPDLRRKSLEPLDPNMLGLNHPHSPSPGAHTRSSAGRWGPYDVEPFVLPPHDTSAANTTLNSHNTNANVLSPTSAGPGGPLSPSPYGTSSGRQTPTASAHGDRTSIATGSQSQSPPGTAADSLGRRVPTNPGGGANASHVYVVHHDAGRPPPVTVFTSDGTEVVELPPQYESAAQAQGAQGSSGAPVLQPPPPGGPRRQPRGLPAKTARVASNGDQALPS</sequence>
<feature type="region of interest" description="Disordered" evidence="1">
    <location>
        <begin position="228"/>
        <end position="280"/>
    </location>
</feature>
<organism evidence="3">
    <name type="scientific">Ganoderma boninense</name>
    <dbReference type="NCBI Taxonomy" id="34458"/>
    <lineage>
        <taxon>Eukaryota</taxon>
        <taxon>Fungi</taxon>
        <taxon>Dikarya</taxon>
        <taxon>Basidiomycota</taxon>
        <taxon>Agaricomycotina</taxon>
        <taxon>Agaricomycetes</taxon>
        <taxon>Polyporales</taxon>
        <taxon>Polyporaceae</taxon>
        <taxon>Ganoderma</taxon>
    </lineage>
</organism>
<evidence type="ECO:0000256" key="2">
    <source>
        <dbReference type="SAM" id="Phobius"/>
    </source>
</evidence>
<evidence type="ECO:0000313" key="3">
    <source>
        <dbReference type="EMBL" id="VWP02574.1"/>
    </source>
</evidence>